<evidence type="ECO:0000313" key="5">
    <source>
        <dbReference type="EMBL" id="KAA1127613.1"/>
    </source>
</evidence>
<dbReference type="AlphaFoldDB" id="A0A5B0N8V8"/>
<name>A0A5B0N8V8_PUCGR</name>
<accession>A0A5B0N8V8</accession>
<dbReference type="EMBL" id="VDEP01000521">
    <property type="protein sequence ID" value="KAA1063825.1"/>
    <property type="molecule type" value="Genomic_DNA"/>
</dbReference>
<proteinExistence type="predicted"/>
<dbReference type="EMBL" id="VDEP01000416">
    <property type="protein sequence ID" value="KAA1085146.1"/>
    <property type="molecule type" value="Genomic_DNA"/>
</dbReference>
<dbReference type="Proteomes" id="UP000325313">
    <property type="component" value="Unassembled WGS sequence"/>
</dbReference>
<evidence type="ECO:0000313" key="1">
    <source>
        <dbReference type="EMBL" id="KAA1063825.1"/>
    </source>
</evidence>
<evidence type="ECO:0000313" key="2">
    <source>
        <dbReference type="EMBL" id="KAA1085146.1"/>
    </source>
</evidence>
<gene>
    <name evidence="2" type="ORF">PGTUg99_001138</name>
    <name evidence="4" type="ORF">PGTUg99_001290</name>
    <name evidence="5" type="ORF">PGTUg99_003378</name>
    <name evidence="3" type="ORF">PGTUg99_006710</name>
    <name evidence="1" type="ORF">PGTUg99_007277</name>
</gene>
<evidence type="ECO:0000313" key="3">
    <source>
        <dbReference type="EMBL" id="KAA1103661.1"/>
    </source>
</evidence>
<reference evidence="2 6" key="1">
    <citation type="submission" date="2019-05" db="EMBL/GenBank/DDBJ databases">
        <title>Emergence of the Ug99 lineage of the wheat stem rust pathogen through somatic hybridization.</title>
        <authorList>
            <person name="Li F."/>
            <person name="Upadhyaya N.M."/>
            <person name="Sperschneider J."/>
            <person name="Matny O."/>
            <person name="Nguyen-Phuc H."/>
            <person name="Mago R."/>
            <person name="Raley C."/>
            <person name="Miller M.E."/>
            <person name="Silverstein K.A.T."/>
            <person name="Henningsen E."/>
            <person name="Hirsch C.D."/>
            <person name="Visser B."/>
            <person name="Pretorius Z.A."/>
            <person name="Steffenson B.J."/>
            <person name="Schwessinger B."/>
            <person name="Dodds P.N."/>
            <person name="Figueroa M."/>
        </authorList>
    </citation>
    <scope>NUCLEOTIDE SEQUENCE [LARGE SCALE GENOMIC DNA]</scope>
    <source>
        <strain evidence="2 6">Ug99</strain>
    </source>
</reference>
<evidence type="ECO:0000313" key="6">
    <source>
        <dbReference type="Proteomes" id="UP000325313"/>
    </source>
</evidence>
<sequence>MAFIRLALEIGLITNDKRINHPVVLCAARSIPVISKDSVLAIHTNLAIHNLVLDPIWRLDYPIQYADVFFIPTQPPAEGLIPVVQVDHHRQPPLPIHHTQSESSFLR</sequence>
<dbReference type="EMBL" id="VDEP01000321">
    <property type="protein sequence ID" value="KAA1103661.1"/>
    <property type="molecule type" value="Genomic_DNA"/>
</dbReference>
<protein>
    <submittedName>
        <fullName evidence="2">Uncharacterized protein</fullName>
    </submittedName>
</protein>
<dbReference type="EMBL" id="VDEP01000159">
    <property type="protein sequence ID" value="KAA1127613.1"/>
    <property type="molecule type" value="Genomic_DNA"/>
</dbReference>
<dbReference type="EMBL" id="VDEP01000271">
    <property type="protein sequence ID" value="KAA1115852.1"/>
    <property type="molecule type" value="Genomic_DNA"/>
</dbReference>
<evidence type="ECO:0000313" key="4">
    <source>
        <dbReference type="EMBL" id="KAA1115852.1"/>
    </source>
</evidence>
<organism evidence="2 6">
    <name type="scientific">Puccinia graminis f. sp. tritici</name>
    <dbReference type="NCBI Taxonomy" id="56615"/>
    <lineage>
        <taxon>Eukaryota</taxon>
        <taxon>Fungi</taxon>
        <taxon>Dikarya</taxon>
        <taxon>Basidiomycota</taxon>
        <taxon>Pucciniomycotina</taxon>
        <taxon>Pucciniomycetes</taxon>
        <taxon>Pucciniales</taxon>
        <taxon>Pucciniaceae</taxon>
        <taxon>Puccinia</taxon>
    </lineage>
</organism>
<comment type="caution">
    <text evidence="2">The sequence shown here is derived from an EMBL/GenBank/DDBJ whole genome shotgun (WGS) entry which is preliminary data.</text>
</comment>